<protein>
    <submittedName>
        <fullName evidence="1">Uncharacterized protein</fullName>
    </submittedName>
</protein>
<name>A0A2G9RV40_AQUCT</name>
<dbReference type="InterPro" id="IPR013783">
    <property type="entry name" value="Ig-like_fold"/>
</dbReference>
<dbReference type="Proteomes" id="UP000228934">
    <property type="component" value="Unassembled WGS sequence"/>
</dbReference>
<reference evidence="2" key="1">
    <citation type="journal article" date="2017" name="Nat. Commun.">
        <title>The North American bullfrog draft genome provides insight into hormonal regulation of long noncoding RNA.</title>
        <authorList>
            <person name="Hammond S.A."/>
            <person name="Warren R.L."/>
            <person name="Vandervalk B.P."/>
            <person name="Kucuk E."/>
            <person name="Khan H."/>
            <person name="Gibb E.A."/>
            <person name="Pandoh P."/>
            <person name="Kirk H."/>
            <person name="Zhao Y."/>
            <person name="Jones M."/>
            <person name="Mungall A.J."/>
            <person name="Coope R."/>
            <person name="Pleasance S."/>
            <person name="Moore R.A."/>
            <person name="Holt R.A."/>
            <person name="Round J.M."/>
            <person name="Ohora S."/>
            <person name="Walle B.V."/>
            <person name="Veldhoen N."/>
            <person name="Helbing C.C."/>
            <person name="Birol I."/>
        </authorList>
    </citation>
    <scope>NUCLEOTIDE SEQUENCE [LARGE SCALE GENOMIC DNA]</scope>
</reference>
<gene>
    <name evidence="1" type="ORF">AB205_0133340</name>
</gene>
<dbReference type="EMBL" id="KV932019">
    <property type="protein sequence ID" value="PIO31777.1"/>
    <property type="molecule type" value="Genomic_DNA"/>
</dbReference>
<accession>A0A2G9RV40</accession>
<dbReference type="Gene3D" id="2.60.40.10">
    <property type="entry name" value="Immunoglobulins"/>
    <property type="match status" value="1"/>
</dbReference>
<keyword evidence="2" id="KW-1185">Reference proteome</keyword>
<evidence type="ECO:0000313" key="1">
    <source>
        <dbReference type="EMBL" id="PIO31777.1"/>
    </source>
</evidence>
<dbReference type="OrthoDB" id="9890266at2759"/>
<organism evidence="1 2">
    <name type="scientific">Aquarana catesbeiana</name>
    <name type="common">American bullfrog</name>
    <name type="synonym">Rana catesbeiana</name>
    <dbReference type="NCBI Taxonomy" id="8400"/>
    <lineage>
        <taxon>Eukaryota</taxon>
        <taxon>Metazoa</taxon>
        <taxon>Chordata</taxon>
        <taxon>Craniata</taxon>
        <taxon>Vertebrata</taxon>
        <taxon>Euteleostomi</taxon>
        <taxon>Amphibia</taxon>
        <taxon>Batrachia</taxon>
        <taxon>Anura</taxon>
        <taxon>Neobatrachia</taxon>
        <taxon>Ranoidea</taxon>
        <taxon>Ranidae</taxon>
        <taxon>Aquarana</taxon>
    </lineage>
</organism>
<dbReference type="AlphaFoldDB" id="A0A2G9RV40"/>
<evidence type="ECO:0000313" key="2">
    <source>
        <dbReference type="Proteomes" id="UP000228934"/>
    </source>
</evidence>
<sequence length="70" mass="8006">MKLPYVVYRDAITADNMIQVVAVCTEEKGGNLLVQTVTTLRNPALLIRCTKYETKSEDYNSVRDDPTQRR</sequence>
<proteinExistence type="predicted"/>